<keyword evidence="4" id="KW-0808">Transferase</keyword>
<dbReference type="AlphaFoldDB" id="A0A4R4N083"/>
<keyword evidence="3" id="KW-0597">Phosphoprotein</keyword>
<dbReference type="OrthoDB" id="3845898at2"/>
<comment type="catalytic activity">
    <reaction evidence="1">
        <text>ATP + protein L-histidine = ADP + protein N-phospho-L-histidine.</text>
        <dbReference type="EC" id="2.7.13.3"/>
    </reaction>
</comment>
<dbReference type="GO" id="GO:0000160">
    <property type="term" value="P:phosphorelay signal transduction system"/>
    <property type="evidence" value="ECO:0007669"/>
    <property type="project" value="TreeGrafter"/>
</dbReference>
<dbReference type="EC" id="2.7.13.3" evidence="2"/>
<evidence type="ECO:0000256" key="1">
    <source>
        <dbReference type="ARBA" id="ARBA00000085"/>
    </source>
</evidence>
<evidence type="ECO:0000256" key="4">
    <source>
        <dbReference type="ARBA" id="ARBA00022679"/>
    </source>
</evidence>
<feature type="transmembrane region" description="Helical" evidence="9">
    <location>
        <begin position="20"/>
        <end position="38"/>
    </location>
</feature>
<feature type="transmembrane region" description="Helical" evidence="9">
    <location>
        <begin position="44"/>
        <end position="67"/>
    </location>
</feature>
<dbReference type="Pfam" id="PF02518">
    <property type="entry name" value="HATPase_c"/>
    <property type="match status" value="1"/>
</dbReference>
<dbReference type="PANTHER" id="PTHR45436">
    <property type="entry name" value="SENSOR HISTIDINE KINASE YKOH"/>
    <property type="match status" value="1"/>
</dbReference>
<keyword evidence="5 9" id="KW-0812">Transmembrane</keyword>
<dbReference type="InterPro" id="IPR005467">
    <property type="entry name" value="His_kinase_dom"/>
</dbReference>
<dbReference type="Gene3D" id="3.30.565.10">
    <property type="entry name" value="Histidine kinase-like ATPase, C-terminal domain"/>
    <property type="match status" value="1"/>
</dbReference>
<sequence length="533" mass="55635">MALARPPAPRTFTPRHHAALALPGGLVVTVPACLWAISAAPAGAAGLVAAVGGVAAALLSCAAAALAHQRAATGALREQAGQAGQRIALLEREILRLGEETLPELGGQVREGVPTVDALARVAQPSDELLQRLAKAAGHELDLLAREAAAARAAGASLEAEVVRLADEALPELVKRVQTGHQPVDAALQEMRQPVHNPLRGLLSETARQIGEGERKGTAAMRACAGAAARVQAQATSLLARLRELEERHGDQEDVFADLLDLDHRVSQLGRLADNIALLSGGRSGRRWTRPITMESVLRGAMGRIGAYRRVRLHSTSTVAVAGYAAEGVMHTLAELMDNAAAFSAHGTEVHVYVEEEDNGVVVTIEDSGLGMRSRERHRAAKLVSEPVDLRMLSGTRLGLAVVGRLVDKYGLMVSFRPSARGGTGVVVLIPRRLISQPRPDDGPPAAPAPVLTAVPTSGPASGPASGPPSAAAEEDELQAALPKRRRGQTLAEDTRASPAQAAEPVRDGSDPAARLAAFRQAGGRGRTPDPDS</sequence>
<keyword evidence="7 9" id="KW-1133">Transmembrane helix</keyword>
<accession>A0A4R4N083</accession>
<dbReference type="EMBL" id="SMJZ01000189">
    <property type="protein sequence ID" value="TDC00413.1"/>
    <property type="molecule type" value="Genomic_DNA"/>
</dbReference>
<comment type="caution">
    <text evidence="11">The sequence shown here is derived from an EMBL/GenBank/DDBJ whole genome shotgun (WGS) entry which is preliminary data.</text>
</comment>
<organism evidence="11 12">
    <name type="scientific">Nonomuraea longispora</name>
    <dbReference type="NCBI Taxonomy" id="1848320"/>
    <lineage>
        <taxon>Bacteria</taxon>
        <taxon>Bacillati</taxon>
        <taxon>Actinomycetota</taxon>
        <taxon>Actinomycetes</taxon>
        <taxon>Streptosporangiales</taxon>
        <taxon>Streptosporangiaceae</taxon>
        <taxon>Nonomuraea</taxon>
    </lineage>
</organism>
<dbReference type="InterPro" id="IPR003594">
    <property type="entry name" value="HATPase_dom"/>
</dbReference>
<evidence type="ECO:0000313" key="11">
    <source>
        <dbReference type="EMBL" id="TDC00413.1"/>
    </source>
</evidence>
<protein>
    <recommendedName>
        <fullName evidence="2">histidine kinase</fullName>
        <ecNumber evidence="2">2.7.13.3</ecNumber>
    </recommendedName>
</protein>
<evidence type="ECO:0000256" key="5">
    <source>
        <dbReference type="ARBA" id="ARBA00022692"/>
    </source>
</evidence>
<evidence type="ECO:0000256" key="2">
    <source>
        <dbReference type="ARBA" id="ARBA00012438"/>
    </source>
</evidence>
<dbReference type="SUPFAM" id="SSF55874">
    <property type="entry name" value="ATPase domain of HSP90 chaperone/DNA topoisomerase II/histidine kinase"/>
    <property type="match status" value="1"/>
</dbReference>
<dbReference type="InterPro" id="IPR036890">
    <property type="entry name" value="HATPase_C_sf"/>
</dbReference>
<proteinExistence type="predicted"/>
<dbReference type="SMART" id="SM00387">
    <property type="entry name" value="HATPase_c"/>
    <property type="match status" value="1"/>
</dbReference>
<evidence type="ECO:0000259" key="10">
    <source>
        <dbReference type="PROSITE" id="PS50109"/>
    </source>
</evidence>
<name>A0A4R4N083_9ACTN</name>
<feature type="region of interest" description="Disordered" evidence="8">
    <location>
        <begin position="437"/>
        <end position="533"/>
    </location>
</feature>
<keyword evidence="6 11" id="KW-0418">Kinase</keyword>
<evidence type="ECO:0000256" key="7">
    <source>
        <dbReference type="ARBA" id="ARBA00022989"/>
    </source>
</evidence>
<evidence type="ECO:0000256" key="9">
    <source>
        <dbReference type="SAM" id="Phobius"/>
    </source>
</evidence>
<dbReference type="PROSITE" id="PS50109">
    <property type="entry name" value="HIS_KIN"/>
    <property type="match status" value="1"/>
</dbReference>
<evidence type="ECO:0000313" key="12">
    <source>
        <dbReference type="Proteomes" id="UP000295157"/>
    </source>
</evidence>
<evidence type="ECO:0000256" key="8">
    <source>
        <dbReference type="SAM" id="MobiDB-lite"/>
    </source>
</evidence>
<feature type="compositionally biased region" description="Low complexity" evidence="8">
    <location>
        <begin position="449"/>
        <end position="472"/>
    </location>
</feature>
<keyword evidence="12" id="KW-1185">Reference proteome</keyword>
<dbReference type="Proteomes" id="UP000295157">
    <property type="component" value="Unassembled WGS sequence"/>
</dbReference>
<dbReference type="InterPro" id="IPR050428">
    <property type="entry name" value="TCS_sensor_his_kinase"/>
</dbReference>
<feature type="domain" description="Histidine kinase" evidence="10">
    <location>
        <begin position="329"/>
        <end position="434"/>
    </location>
</feature>
<dbReference type="GO" id="GO:0005886">
    <property type="term" value="C:plasma membrane"/>
    <property type="evidence" value="ECO:0007669"/>
    <property type="project" value="TreeGrafter"/>
</dbReference>
<gene>
    <name evidence="11" type="ORF">E1267_34755</name>
</gene>
<dbReference type="GO" id="GO:0004673">
    <property type="term" value="F:protein histidine kinase activity"/>
    <property type="evidence" value="ECO:0007669"/>
    <property type="project" value="UniProtKB-EC"/>
</dbReference>
<reference evidence="11 12" key="1">
    <citation type="submission" date="2019-02" db="EMBL/GenBank/DDBJ databases">
        <title>Draft genome sequences of novel Actinobacteria.</title>
        <authorList>
            <person name="Sahin N."/>
            <person name="Ay H."/>
            <person name="Saygin H."/>
        </authorList>
    </citation>
    <scope>NUCLEOTIDE SEQUENCE [LARGE SCALE GENOMIC DNA]</scope>
    <source>
        <strain evidence="11 12">KC201</strain>
    </source>
</reference>
<keyword evidence="9" id="KW-0472">Membrane</keyword>
<evidence type="ECO:0000256" key="3">
    <source>
        <dbReference type="ARBA" id="ARBA00022553"/>
    </source>
</evidence>
<evidence type="ECO:0000256" key="6">
    <source>
        <dbReference type="ARBA" id="ARBA00022777"/>
    </source>
</evidence>
<dbReference type="PANTHER" id="PTHR45436:SF5">
    <property type="entry name" value="SENSOR HISTIDINE KINASE TRCS"/>
    <property type="match status" value="1"/>
</dbReference>